<protein>
    <submittedName>
        <fullName evidence="1">Uncharacterized protein</fullName>
    </submittedName>
</protein>
<sequence>MLPLTGPANRDKETALFPRRLDGHSGMIARQDNENLFPIRSDDLLHRPEGERTAAPCTHGNWRRSAVAGLRSNWTRVG</sequence>
<dbReference type="EMBL" id="BSFH01000028">
    <property type="protein sequence ID" value="GLK64546.1"/>
    <property type="molecule type" value="Genomic_DNA"/>
</dbReference>
<dbReference type="AlphaFoldDB" id="A0AAD3RU69"/>
<evidence type="ECO:0000313" key="1">
    <source>
        <dbReference type="EMBL" id="GLK64546.1"/>
    </source>
</evidence>
<name>A0AAD3RU69_9RHOB</name>
<organism evidence="1 2">
    <name type="scientific">Paracoccus kondratievae</name>
    <dbReference type="NCBI Taxonomy" id="135740"/>
    <lineage>
        <taxon>Bacteria</taxon>
        <taxon>Pseudomonadati</taxon>
        <taxon>Pseudomonadota</taxon>
        <taxon>Alphaproteobacteria</taxon>
        <taxon>Rhodobacterales</taxon>
        <taxon>Paracoccaceae</taxon>
        <taxon>Paracoccus</taxon>
    </lineage>
</organism>
<proteinExistence type="predicted"/>
<comment type="caution">
    <text evidence="1">The sequence shown here is derived from an EMBL/GenBank/DDBJ whole genome shotgun (WGS) entry which is preliminary data.</text>
</comment>
<keyword evidence="2" id="KW-1185">Reference proteome</keyword>
<accession>A0AAD3RU69</accession>
<reference evidence="1" key="2">
    <citation type="submission" date="2023-01" db="EMBL/GenBank/DDBJ databases">
        <authorList>
            <person name="Sun Q."/>
            <person name="Evtushenko L."/>
        </authorList>
    </citation>
    <scope>NUCLEOTIDE SEQUENCE</scope>
    <source>
        <strain evidence="1">VKM B-2222</strain>
    </source>
</reference>
<dbReference type="Proteomes" id="UP001143349">
    <property type="component" value="Unassembled WGS sequence"/>
</dbReference>
<reference evidence="1" key="1">
    <citation type="journal article" date="2014" name="Int. J. Syst. Evol. Microbiol.">
        <title>Complete genome sequence of Corynebacterium casei LMG S-19264T (=DSM 44701T), isolated from a smear-ripened cheese.</title>
        <authorList>
            <consortium name="US DOE Joint Genome Institute (JGI-PGF)"/>
            <person name="Walter F."/>
            <person name="Albersmeier A."/>
            <person name="Kalinowski J."/>
            <person name="Ruckert C."/>
        </authorList>
    </citation>
    <scope>NUCLEOTIDE SEQUENCE</scope>
    <source>
        <strain evidence="1">VKM B-2222</strain>
    </source>
</reference>
<gene>
    <name evidence="1" type="ORF">GCM10017635_20170</name>
</gene>
<evidence type="ECO:0000313" key="2">
    <source>
        <dbReference type="Proteomes" id="UP001143349"/>
    </source>
</evidence>